<dbReference type="EMBL" id="CAXDID020000008">
    <property type="protein sequence ID" value="CAL5977624.1"/>
    <property type="molecule type" value="Genomic_DNA"/>
</dbReference>
<dbReference type="Proteomes" id="UP001642409">
    <property type="component" value="Unassembled WGS sequence"/>
</dbReference>
<evidence type="ECO:0000313" key="2">
    <source>
        <dbReference type="EMBL" id="CAL5977624.1"/>
    </source>
</evidence>
<gene>
    <name evidence="2" type="ORF">HINF_LOCUS4392</name>
    <name evidence="1" type="ORF">HINF_LOCUS6828</name>
</gene>
<sequence length="228" mass="27056">MQISDRTFLTMASLALNKINGCQNIFSDLSLAYNIMMLENNDYSNFWFCFSTFSGIPVLQLKTHFSLLSQQVFTPNFQINEESFKFRKSVNRSQSKSVVQFRSEFTHALVQVLGEQFKTDLNKSSEKEICLFLNANVKMSDKTAFWKEVAQYINGKTNKQIQDYYCHSYQNVIYDRQLSTQDKNILRYLNEFWQDQRPVFVADKFLEMTSEKDYFKHNIIMYIINVRR</sequence>
<evidence type="ECO:0000313" key="1">
    <source>
        <dbReference type="EMBL" id="CAI9919183.1"/>
    </source>
</evidence>
<protein>
    <submittedName>
        <fullName evidence="1">SANT/Myb domain</fullName>
    </submittedName>
    <submittedName>
        <fullName evidence="2">SANT/Myb_domain</fullName>
    </submittedName>
</protein>
<proteinExistence type="predicted"/>
<dbReference type="CDD" id="cd00167">
    <property type="entry name" value="SANT"/>
    <property type="match status" value="1"/>
</dbReference>
<organism evidence="1">
    <name type="scientific">Hexamita inflata</name>
    <dbReference type="NCBI Taxonomy" id="28002"/>
    <lineage>
        <taxon>Eukaryota</taxon>
        <taxon>Metamonada</taxon>
        <taxon>Diplomonadida</taxon>
        <taxon>Hexamitidae</taxon>
        <taxon>Hexamitinae</taxon>
        <taxon>Hexamita</taxon>
    </lineage>
</organism>
<keyword evidence="3" id="KW-1185">Reference proteome</keyword>
<dbReference type="AlphaFoldDB" id="A0AA86TQ37"/>
<dbReference type="EMBL" id="CATOUU010000171">
    <property type="protein sequence ID" value="CAI9919183.1"/>
    <property type="molecule type" value="Genomic_DNA"/>
</dbReference>
<dbReference type="InterPro" id="IPR001005">
    <property type="entry name" value="SANT/Myb"/>
</dbReference>
<dbReference type="SUPFAM" id="SSF46689">
    <property type="entry name" value="Homeodomain-like"/>
    <property type="match status" value="1"/>
</dbReference>
<reference evidence="1" key="1">
    <citation type="submission" date="2023-06" db="EMBL/GenBank/DDBJ databases">
        <authorList>
            <person name="Kurt Z."/>
        </authorList>
    </citation>
    <scope>NUCLEOTIDE SEQUENCE</scope>
</reference>
<accession>A0AA86TQ37</accession>
<dbReference type="InterPro" id="IPR009057">
    <property type="entry name" value="Homeodomain-like_sf"/>
</dbReference>
<name>A0AA86TQ37_9EUKA</name>
<comment type="caution">
    <text evidence="1">The sequence shown here is derived from an EMBL/GenBank/DDBJ whole genome shotgun (WGS) entry which is preliminary data.</text>
</comment>
<evidence type="ECO:0000313" key="3">
    <source>
        <dbReference type="Proteomes" id="UP001642409"/>
    </source>
</evidence>
<reference evidence="2 3" key="2">
    <citation type="submission" date="2024-07" db="EMBL/GenBank/DDBJ databases">
        <authorList>
            <person name="Akdeniz Z."/>
        </authorList>
    </citation>
    <scope>NUCLEOTIDE SEQUENCE [LARGE SCALE GENOMIC DNA]</scope>
</reference>